<proteinExistence type="predicted"/>
<dbReference type="AlphaFoldDB" id="A0A0F9FH06"/>
<comment type="caution">
    <text evidence="1">The sequence shown here is derived from an EMBL/GenBank/DDBJ whole genome shotgun (WGS) entry which is preliminary data.</text>
</comment>
<reference evidence="1" key="1">
    <citation type="journal article" date="2015" name="Nature">
        <title>Complex archaea that bridge the gap between prokaryotes and eukaryotes.</title>
        <authorList>
            <person name="Spang A."/>
            <person name="Saw J.H."/>
            <person name="Jorgensen S.L."/>
            <person name="Zaremba-Niedzwiedzka K."/>
            <person name="Martijn J."/>
            <person name="Lind A.E."/>
            <person name="van Eijk R."/>
            <person name="Schleper C."/>
            <person name="Guy L."/>
            <person name="Ettema T.J."/>
        </authorList>
    </citation>
    <scope>NUCLEOTIDE SEQUENCE</scope>
</reference>
<organism evidence="1">
    <name type="scientific">marine sediment metagenome</name>
    <dbReference type="NCBI Taxonomy" id="412755"/>
    <lineage>
        <taxon>unclassified sequences</taxon>
        <taxon>metagenomes</taxon>
        <taxon>ecological metagenomes</taxon>
    </lineage>
</organism>
<protein>
    <submittedName>
        <fullName evidence="1">Uncharacterized protein</fullName>
    </submittedName>
</protein>
<name>A0A0F9FH06_9ZZZZ</name>
<evidence type="ECO:0000313" key="1">
    <source>
        <dbReference type="EMBL" id="KKL77741.1"/>
    </source>
</evidence>
<sequence>MKMAQICNIKYEDVVEREVDRARAVYDAGLTDLSKVITLAIDGGDCIRCDKPWKTIHVSNIFAEYTYYQPACECYPKCTTTEDRIGCGRSLHEEWHGVGTKRATRIVNGKEEYRMYLPCSNCNTWHPMSAWRQSMKTKGKSGITYE</sequence>
<accession>A0A0F9FH06</accession>
<gene>
    <name evidence="1" type="ORF">LCGC14_2031890</name>
</gene>
<dbReference type="EMBL" id="LAZR01023662">
    <property type="protein sequence ID" value="KKL77741.1"/>
    <property type="molecule type" value="Genomic_DNA"/>
</dbReference>